<keyword evidence="3 10" id="KW-0808">Transferase</keyword>
<evidence type="ECO:0000256" key="6">
    <source>
        <dbReference type="ARBA" id="ARBA00022977"/>
    </source>
</evidence>
<organism evidence="14 15">
    <name type="scientific">Sulfurihydrogenibium yellowstonense SS-5</name>
    <dbReference type="NCBI Taxonomy" id="432331"/>
    <lineage>
        <taxon>Bacteria</taxon>
        <taxon>Pseudomonadati</taxon>
        <taxon>Aquificota</taxon>
        <taxon>Aquificia</taxon>
        <taxon>Aquificales</taxon>
        <taxon>Hydrogenothermaceae</taxon>
        <taxon>Sulfurihydrogenibium</taxon>
    </lineage>
</organism>
<dbReference type="FunFam" id="3.20.20.70:FF:000096">
    <property type="entry name" value="Thiamine-phosphate synthase"/>
    <property type="match status" value="1"/>
</dbReference>
<feature type="binding site" evidence="10">
    <location>
        <position position="162"/>
    </location>
    <ligand>
        <name>2-[(2R,5Z)-2-carboxy-4-methylthiazol-5(2H)-ylidene]ethyl phosphate</name>
        <dbReference type="ChEBI" id="CHEBI:62899"/>
    </ligand>
</feature>
<sequence>MLKGLYVITDEKLTPYDKIFDMVEQALKGGAKLVQLRDKNNSDDFLLPISKDLKKLCHKYDALFIVNDRLELTLKSDADGIHVGEEDVDISEIRKALKDKIIGVSCYGDVERAILMERLSATYVAFGSFYFSPTKPKSKIVDKSVITEAKRFLKIPVCVIGGITVERAKELVELGADLVAVISDIWTAENIEERARQYTELFRG</sequence>
<keyword evidence="4 10" id="KW-0479">Metal-binding</keyword>
<dbReference type="CDD" id="cd00564">
    <property type="entry name" value="TMP_TenI"/>
    <property type="match status" value="1"/>
</dbReference>
<dbReference type="AlphaFoldDB" id="C4FLH4"/>
<comment type="pathway">
    <text evidence="2 10 12">Cofactor biosynthesis; thiamine diphosphate biosynthesis; thiamine phosphate from 4-amino-2-methyl-5-diphosphomethylpyrimidine and 4-methyl-5-(2-phosphoethyl)-thiazole: step 1/1.</text>
</comment>
<proteinExistence type="inferred from homology"/>
<evidence type="ECO:0000313" key="14">
    <source>
        <dbReference type="EMBL" id="EEP60070.1"/>
    </source>
</evidence>
<dbReference type="InterPro" id="IPR036206">
    <property type="entry name" value="ThiamineP_synth_sf"/>
</dbReference>
<evidence type="ECO:0000313" key="15">
    <source>
        <dbReference type="Proteomes" id="UP000005540"/>
    </source>
</evidence>
<dbReference type="GO" id="GO:0000287">
    <property type="term" value="F:magnesium ion binding"/>
    <property type="evidence" value="ECO:0007669"/>
    <property type="project" value="UniProtKB-UniRule"/>
</dbReference>
<gene>
    <name evidence="10 14" type="primary">thiE</name>
    <name evidence="14" type="ORF">SULYE_1428</name>
</gene>
<dbReference type="EC" id="2.5.1.3" evidence="10"/>
<dbReference type="GO" id="GO:0005737">
    <property type="term" value="C:cytoplasm"/>
    <property type="evidence" value="ECO:0007669"/>
    <property type="project" value="TreeGrafter"/>
</dbReference>
<comment type="catalytic activity">
    <reaction evidence="7 10 11">
        <text>4-methyl-5-(2-phosphooxyethyl)-thiazole + 4-amino-2-methyl-5-(diphosphooxymethyl)pyrimidine + H(+) = thiamine phosphate + diphosphate</text>
        <dbReference type="Rhea" id="RHEA:22328"/>
        <dbReference type="ChEBI" id="CHEBI:15378"/>
        <dbReference type="ChEBI" id="CHEBI:33019"/>
        <dbReference type="ChEBI" id="CHEBI:37575"/>
        <dbReference type="ChEBI" id="CHEBI:57841"/>
        <dbReference type="ChEBI" id="CHEBI:58296"/>
        <dbReference type="EC" id="2.5.1.3"/>
    </reaction>
</comment>
<evidence type="ECO:0000256" key="11">
    <source>
        <dbReference type="RuleBase" id="RU003826"/>
    </source>
</evidence>
<comment type="caution">
    <text evidence="14">The sequence shown here is derived from an EMBL/GenBank/DDBJ whole genome shotgun (WGS) entry which is preliminary data.</text>
</comment>
<feature type="binding site" evidence="10">
    <location>
        <begin position="182"/>
        <end position="183"/>
    </location>
    <ligand>
        <name>2-[(2R,5Z)-2-carboxy-4-methylthiazol-5(2H)-ylidene]ethyl phosphate</name>
        <dbReference type="ChEBI" id="CHEBI:62899"/>
    </ligand>
</feature>
<dbReference type="RefSeq" id="WP_007547771.1">
    <property type="nucleotide sequence ID" value="NZ_ABZS01000156.1"/>
</dbReference>
<keyword evidence="5 10" id="KW-0460">Magnesium</keyword>
<evidence type="ECO:0000256" key="8">
    <source>
        <dbReference type="ARBA" id="ARBA00047851"/>
    </source>
</evidence>
<evidence type="ECO:0000256" key="5">
    <source>
        <dbReference type="ARBA" id="ARBA00022842"/>
    </source>
</evidence>
<reference evidence="14 15" key="1">
    <citation type="submission" date="2009-04" db="EMBL/GenBank/DDBJ databases">
        <authorList>
            <person name="Reysenbach A.-L."/>
            <person name="Heidelberg J.F."/>
            <person name="Nelson W.C."/>
        </authorList>
    </citation>
    <scope>NUCLEOTIDE SEQUENCE [LARGE SCALE GENOMIC DNA]</scope>
    <source>
        <strain evidence="14 15">SS-5</strain>
    </source>
</reference>
<evidence type="ECO:0000256" key="12">
    <source>
        <dbReference type="RuleBase" id="RU004253"/>
    </source>
</evidence>
<keyword evidence="6 10" id="KW-0784">Thiamine biosynthesis</keyword>
<dbReference type="NCBIfam" id="TIGR00693">
    <property type="entry name" value="thiE"/>
    <property type="match status" value="1"/>
</dbReference>
<feature type="binding site" evidence="10">
    <location>
        <position position="67"/>
    </location>
    <ligand>
        <name>4-amino-2-methyl-5-(diphosphooxymethyl)pyrimidine</name>
        <dbReference type="ChEBI" id="CHEBI:57841"/>
    </ligand>
</feature>
<dbReference type="UniPathway" id="UPA00060">
    <property type="reaction ID" value="UER00141"/>
</dbReference>
<dbReference type="HAMAP" id="MF_00097">
    <property type="entry name" value="TMP_synthase"/>
    <property type="match status" value="1"/>
</dbReference>
<dbReference type="InterPro" id="IPR034291">
    <property type="entry name" value="TMP_synthase"/>
</dbReference>
<evidence type="ECO:0000256" key="9">
    <source>
        <dbReference type="ARBA" id="ARBA00047883"/>
    </source>
</evidence>
<feature type="binding site" evidence="10">
    <location>
        <position position="105"/>
    </location>
    <ligand>
        <name>4-amino-2-methyl-5-(diphosphooxymethyl)pyrimidine</name>
        <dbReference type="ChEBI" id="CHEBI:57841"/>
    </ligand>
</feature>
<protein>
    <recommendedName>
        <fullName evidence="10">Thiamine-phosphate synthase</fullName>
        <shortName evidence="10">TP synthase</shortName>
        <shortName evidence="10">TPS</shortName>
        <ecNumber evidence="10">2.5.1.3</ecNumber>
    </recommendedName>
    <alternativeName>
        <fullName evidence="10">Thiamine-phosphate pyrophosphorylase</fullName>
        <shortName evidence="10">TMP pyrophosphorylase</shortName>
        <shortName evidence="10">TMP-PPase</shortName>
    </alternativeName>
</protein>
<dbReference type="Pfam" id="PF02581">
    <property type="entry name" value="TMP-TENI"/>
    <property type="match status" value="1"/>
</dbReference>
<name>C4FLH4_9AQUI</name>
<evidence type="ECO:0000256" key="2">
    <source>
        <dbReference type="ARBA" id="ARBA00005165"/>
    </source>
</evidence>
<comment type="catalytic activity">
    <reaction evidence="9 10 11">
        <text>2-[(2R,5Z)-2-carboxy-4-methylthiazol-5(2H)-ylidene]ethyl phosphate + 4-amino-2-methyl-5-(diphosphooxymethyl)pyrimidine + 2 H(+) = thiamine phosphate + CO2 + diphosphate</text>
        <dbReference type="Rhea" id="RHEA:47844"/>
        <dbReference type="ChEBI" id="CHEBI:15378"/>
        <dbReference type="ChEBI" id="CHEBI:16526"/>
        <dbReference type="ChEBI" id="CHEBI:33019"/>
        <dbReference type="ChEBI" id="CHEBI:37575"/>
        <dbReference type="ChEBI" id="CHEBI:57841"/>
        <dbReference type="ChEBI" id="CHEBI:62899"/>
        <dbReference type="EC" id="2.5.1.3"/>
    </reaction>
</comment>
<dbReference type="SUPFAM" id="SSF51391">
    <property type="entry name" value="Thiamin phosphate synthase"/>
    <property type="match status" value="1"/>
</dbReference>
<comment type="function">
    <text evidence="1 10">Condenses 4-methyl-5-(beta-hydroxyethyl)thiazole monophosphate (THZ-P) and 2-methyl-4-amino-5-hydroxymethyl pyrimidine pyrophosphate (HMP-PP) to form thiamine monophosphate (TMP).</text>
</comment>
<feature type="binding site" evidence="10">
    <location>
        <begin position="132"/>
        <end position="134"/>
    </location>
    <ligand>
        <name>2-[(2R,5Z)-2-carboxy-4-methylthiazol-5(2H)-ylidene]ethyl phosphate</name>
        <dbReference type="ChEBI" id="CHEBI:62899"/>
    </ligand>
</feature>
<dbReference type="PANTHER" id="PTHR20857:SF15">
    <property type="entry name" value="THIAMINE-PHOSPHATE SYNTHASE"/>
    <property type="match status" value="1"/>
</dbReference>
<evidence type="ECO:0000256" key="4">
    <source>
        <dbReference type="ARBA" id="ARBA00022723"/>
    </source>
</evidence>
<dbReference type="GO" id="GO:0009229">
    <property type="term" value="P:thiamine diphosphate biosynthetic process"/>
    <property type="evidence" value="ECO:0007669"/>
    <property type="project" value="UniProtKB-UniRule"/>
</dbReference>
<comment type="similarity">
    <text evidence="10 11">Belongs to the thiamine-phosphate synthase family.</text>
</comment>
<evidence type="ECO:0000256" key="1">
    <source>
        <dbReference type="ARBA" id="ARBA00003814"/>
    </source>
</evidence>
<feature type="binding site" evidence="10">
    <location>
        <position position="68"/>
    </location>
    <ligand>
        <name>Mg(2+)</name>
        <dbReference type="ChEBI" id="CHEBI:18420"/>
    </ligand>
</feature>
<evidence type="ECO:0000256" key="7">
    <source>
        <dbReference type="ARBA" id="ARBA00047334"/>
    </source>
</evidence>
<dbReference type="Proteomes" id="UP000005540">
    <property type="component" value="Unassembled WGS sequence"/>
</dbReference>
<keyword evidence="15" id="KW-1185">Reference proteome</keyword>
<comment type="catalytic activity">
    <reaction evidence="8 10 11">
        <text>2-(2-carboxy-4-methylthiazol-5-yl)ethyl phosphate + 4-amino-2-methyl-5-(diphosphooxymethyl)pyrimidine + 2 H(+) = thiamine phosphate + CO2 + diphosphate</text>
        <dbReference type="Rhea" id="RHEA:47848"/>
        <dbReference type="ChEBI" id="CHEBI:15378"/>
        <dbReference type="ChEBI" id="CHEBI:16526"/>
        <dbReference type="ChEBI" id="CHEBI:33019"/>
        <dbReference type="ChEBI" id="CHEBI:37575"/>
        <dbReference type="ChEBI" id="CHEBI:57841"/>
        <dbReference type="ChEBI" id="CHEBI:62890"/>
        <dbReference type="EC" id="2.5.1.3"/>
    </reaction>
</comment>
<dbReference type="GO" id="GO:0004789">
    <property type="term" value="F:thiamine-phosphate diphosphorylase activity"/>
    <property type="evidence" value="ECO:0007669"/>
    <property type="project" value="UniProtKB-UniRule"/>
</dbReference>
<dbReference type="PANTHER" id="PTHR20857">
    <property type="entry name" value="THIAMINE-PHOSPHATE PYROPHOSPHORYLASE"/>
    <property type="match status" value="1"/>
</dbReference>
<dbReference type="GO" id="GO:0009228">
    <property type="term" value="P:thiamine biosynthetic process"/>
    <property type="evidence" value="ECO:0007669"/>
    <property type="project" value="UniProtKB-KW"/>
</dbReference>
<feature type="binding site" evidence="10">
    <location>
        <begin position="35"/>
        <end position="39"/>
    </location>
    <ligand>
        <name>4-amino-2-methyl-5-(diphosphooxymethyl)pyrimidine</name>
        <dbReference type="ChEBI" id="CHEBI:57841"/>
    </ligand>
</feature>
<dbReference type="Gene3D" id="3.20.20.70">
    <property type="entry name" value="Aldolase class I"/>
    <property type="match status" value="1"/>
</dbReference>
<feature type="domain" description="Thiamine phosphate synthase/TenI" evidence="13">
    <location>
        <begin position="5"/>
        <end position="185"/>
    </location>
</feature>
<dbReference type="InterPro" id="IPR013785">
    <property type="entry name" value="Aldolase_TIM"/>
</dbReference>
<dbReference type="OrthoDB" id="9812206at2"/>
<evidence type="ECO:0000256" key="10">
    <source>
        <dbReference type="HAMAP-Rule" id="MF_00097"/>
    </source>
</evidence>
<dbReference type="InterPro" id="IPR022998">
    <property type="entry name" value="ThiamineP_synth_TenI"/>
</dbReference>
<feature type="binding site" evidence="10">
    <location>
        <position position="87"/>
    </location>
    <ligand>
        <name>Mg(2+)</name>
        <dbReference type="ChEBI" id="CHEBI:18420"/>
    </ligand>
</feature>
<accession>C4FLH4</accession>
<dbReference type="SMR" id="C4FLH4"/>
<evidence type="ECO:0000256" key="3">
    <source>
        <dbReference type="ARBA" id="ARBA00022679"/>
    </source>
</evidence>
<comment type="cofactor">
    <cofactor evidence="10">
        <name>Mg(2+)</name>
        <dbReference type="ChEBI" id="CHEBI:18420"/>
    </cofactor>
    <text evidence="10">Binds 1 Mg(2+) ion per subunit.</text>
</comment>
<feature type="binding site" evidence="10">
    <location>
        <position position="135"/>
    </location>
    <ligand>
        <name>4-amino-2-methyl-5-(diphosphooxymethyl)pyrimidine</name>
        <dbReference type="ChEBI" id="CHEBI:57841"/>
    </ligand>
</feature>
<dbReference type="EMBL" id="ABZS01000156">
    <property type="protein sequence ID" value="EEP60070.1"/>
    <property type="molecule type" value="Genomic_DNA"/>
</dbReference>
<evidence type="ECO:0000259" key="13">
    <source>
        <dbReference type="Pfam" id="PF02581"/>
    </source>
</evidence>